<evidence type="ECO:0000313" key="2">
    <source>
        <dbReference type="EMBL" id="MFD0988832.1"/>
    </source>
</evidence>
<dbReference type="RefSeq" id="WP_379924414.1">
    <property type="nucleotide sequence ID" value="NZ_JBHTJI010000001.1"/>
</dbReference>
<accession>A0ABW3JHC3</accession>
<dbReference type="Proteomes" id="UP001597061">
    <property type="component" value="Unassembled WGS sequence"/>
</dbReference>
<keyword evidence="1" id="KW-0472">Membrane</keyword>
<feature type="transmembrane region" description="Helical" evidence="1">
    <location>
        <begin position="55"/>
        <end position="73"/>
    </location>
</feature>
<feature type="transmembrane region" description="Helical" evidence="1">
    <location>
        <begin position="88"/>
        <end position="106"/>
    </location>
</feature>
<name>A0ABW3JHC3_9FLAO</name>
<dbReference type="EMBL" id="JBHTJI010000001">
    <property type="protein sequence ID" value="MFD0988832.1"/>
    <property type="molecule type" value="Genomic_DNA"/>
</dbReference>
<keyword evidence="1" id="KW-1133">Transmembrane helix</keyword>
<reference evidence="3" key="1">
    <citation type="journal article" date="2019" name="Int. J. Syst. Evol. Microbiol.">
        <title>The Global Catalogue of Microorganisms (GCM) 10K type strain sequencing project: providing services to taxonomists for standard genome sequencing and annotation.</title>
        <authorList>
            <consortium name="The Broad Institute Genomics Platform"/>
            <consortium name="The Broad Institute Genome Sequencing Center for Infectious Disease"/>
            <person name="Wu L."/>
            <person name="Ma J."/>
        </authorList>
    </citation>
    <scope>NUCLEOTIDE SEQUENCE [LARGE SCALE GENOMIC DNA]</scope>
    <source>
        <strain evidence="3">CCUG 62414</strain>
    </source>
</reference>
<comment type="caution">
    <text evidence="2">The sequence shown here is derived from an EMBL/GenBank/DDBJ whole genome shotgun (WGS) entry which is preliminary data.</text>
</comment>
<feature type="transmembrane region" description="Helical" evidence="1">
    <location>
        <begin position="30"/>
        <end position="46"/>
    </location>
</feature>
<evidence type="ECO:0000256" key="1">
    <source>
        <dbReference type="SAM" id="Phobius"/>
    </source>
</evidence>
<gene>
    <name evidence="2" type="ORF">ACFQ1R_01875</name>
</gene>
<evidence type="ECO:0000313" key="3">
    <source>
        <dbReference type="Proteomes" id="UP001597061"/>
    </source>
</evidence>
<evidence type="ECO:0008006" key="4">
    <source>
        <dbReference type="Google" id="ProtNLM"/>
    </source>
</evidence>
<organism evidence="2 3">
    <name type="scientific">Mariniflexile jejuense</name>
    <dbReference type="NCBI Taxonomy" id="1173582"/>
    <lineage>
        <taxon>Bacteria</taxon>
        <taxon>Pseudomonadati</taxon>
        <taxon>Bacteroidota</taxon>
        <taxon>Flavobacteriia</taxon>
        <taxon>Flavobacteriales</taxon>
        <taxon>Flavobacteriaceae</taxon>
        <taxon>Mariniflexile</taxon>
    </lineage>
</organism>
<proteinExistence type="predicted"/>
<keyword evidence="3" id="KW-1185">Reference proteome</keyword>
<keyword evidence="1" id="KW-0812">Transmembrane</keyword>
<protein>
    <recommendedName>
        <fullName evidence="4">Lipoprotein</fullName>
    </recommendedName>
</protein>
<sequence>MKALALFLIFFFSLTYYGYAQFISDDGEYHVAAGALISGTTYAFVYSKTKDKNKAFWYGLGASALAGIAKEVYDSTKPDNHFDTPDVAATVVGGLTACVTLSLFVGNKKRNRAKTSALVN</sequence>